<accession>A0A9D1HH80</accession>
<proteinExistence type="predicted"/>
<reference evidence="2" key="2">
    <citation type="journal article" date="2021" name="PeerJ">
        <title>Extensive microbial diversity within the chicken gut microbiome revealed by metagenomics and culture.</title>
        <authorList>
            <person name="Gilroy R."/>
            <person name="Ravi A."/>
            <person name="Getino M."/>
            <person name="Pursley I."/>
            <person name="Horton D.L."/>
            <person name="Alikhan N.F."/>
            <person name="Baker D."/>
            <person name="Gharbi K."/>
            <person name="Hall N."/>
            <person name="Watson M."/>
            <person name="Adriaenssens E.M."/>
            <person name="Foster-Nyarko E."/>
            <person name="Jarju S."/>
            <person name="Secka A."/>
            <person name="Antonio M."/>
            <person name="Oren A."/>
            <person name="Chaudhuri R.R."/>
            <person name="La Ragione R."/>
            <person name="Hildebrand F."/>
            <person name="Pallen M.J."/>
        </authorList>
    </citation>
    <scope>NUCLEOTIDE SEQUENCE</scope>
    <source>
        <strain evidence="2">CHK187-14744</strain>
    </source>
</reference>
<dbReference type="AlphaFoldDB" id="A0A9D1HH80"/>
<reference evidence="2" key="1">
    <citation type="submission" date="2020-10" db="EMBL/GenBank/DDBJ databases">
        <authorList>
            <person name="Gilroy R."/>
        </authorList>
    </citation>
    <scope>NUCLEOTIDE SEQUENCE</scope>
    <source>
        <strain evidence="2">CHK187-14744</strain>
    </source>
</reference>
<protein>
    <submittedName>
        <fullName evidence="2">RNHCP domain-containing protein</fullName>
    </submittedName>
</protein>
<dbReference type="InterPro" id="IPR024439">
    <property type="entry name" value="RNHCP"/>
</dbReference>
<comment type="caution">
    <text evidence="2">The sequence shown here is derived from an EMBL/GenBank/DDBJ whole genome shotgun (WGS) entry which is preliminary data.</text>
</comment>
<dbReference type="Pfam" id="PF12647">
    <property type="entry name" value="RNHCP"/>
    <property type="match status" value="1"/>
</dbReference>
<name>A0A9D1HH80_9FIRM</name>
<feature type="domain" description="RNHCP" evidence="1">
    <location>
        <begin position="6"/>
        <end position="88"/>
    </location>
</feature>
<gene>
    <name evidence="2" type="ORF">IAB63_07760</name>
</gene>
<sequence length="115" mass="12928">MKDQNNSCVCPECGWILPEGRRHRNHCPNCLAGVHMEDSEGYDRGGILEPIGVWVRKNGEWAVIHRCMRCGVIHSNRTAADDNPMKLMALAMRPFGSPAVPYEAIKEMVASMEIY</sequence>
<evidence type="ECO:0000259" key="1">
    <source>
        <dbReference type="Pfam" id="PF12647"/>
    </source>
</evidence>
<dbReference type="EMBL" id="DVLT01000046">
    <property type="protein sequence ID" value="HIU03131.1"/>
    <property type="molecule type" value="Genomic_DNA"/>
</dbReference>
<dbReference type="Proteomes" id="UP000824164">
    <property type="component" value="Unassembled WGS sequence"/>
</dbReference>
<organism evidence="2 3">
    <name type="scientific">Candidatus Onthocola gallistercoris</name>
    <dbReference type="NCBI Taxonomy" id="2840876"/>
    <lineage>
        <taxon>Bacteria</taxon>
        <taxon>Bacillati</taxon>
        <taxon>Bacillota</taxon>
        <taxon>Bacilli</taxon>
        <taxon>Candidatus Onthocola</taxon>
    </lineage>
</organism>
<evidence type="ECO:0000313" key="2">
    <source>
        <dbReference type="EMBL" id="HIU03131.1"/>
    </source>
</evidence>
<evidence type="ECO:0000313" key="3">
    <source>
        <dbReference type="Proteomes" id="UP000824164"/>
    </source>
</evidence>